<feature type="region of interest" description="Disordered" evidence="1">
    <location>
        <begin position="205"/>
        <end position="232"/>
    </location>
</feature>
<comment type="caution">
    <text evidence="2">The sequence shown here is derived from an EMBL/GenBank/DDBJ whole genome shotgun (WGS) entry which is preliminary data.</text>
</comment>
<protein>
    <submittedName>
        <fullName evidence="2">Uncharacterized protein</fullName>
    </submittedName>
</protein>
<accession>A0A640VMR7</accession>
<dbReference type="OrthoDB" id="273496at2"/>
<dbReference type="EMBL" id="BLIV01000002">
    <property type="protein sequence ID" value="GFE49017.1"/>
    <property type="molecule type" value="Genomic_DNA"/>
</dbReference>
<dbReference type="AlphaFoldDB" id="A0A640VMR7"/>
<sequence>MTPADAQDYKQHATISDAIFRKTDDYNQAGLKGGSVENIHKTSALATKDARNSPEQEAVRKSKRQYDDTLFLALLQRGDLDNFVAEKTFSGMSDAEINDVVAQIEAESGQSFEDYAKDILGENMPERRPGESDADYNRRVLTAVAEEVLNDDLTFKPGYENDPIARIIRRSEVYKEAQGYVGGNSTGKSRGWLCCCRNGRSWRQPKLSCTTGRDTRNHPGPSERSSRKILRP</sequence>
<proteinExistence type="predicted"/>
<organism evidence="2 3">
    <name type="scientific">Roseobacter cerasinus</name>
    <dbReference type="NCBI Taxonomy" id="2602289"/>
    <lineage>
        <taxon>Bacteria</taxon>
        <taxon>Pseudomonadati</taxon>
        <taxon>Pseudomonadota</taxon>
        <taxon>Alphaproteobacteria</taxon>
        <taxon>Rhodobacterales</taxon>
        <taxon>Roseobacteraceae</taxon>
        <taxon>Roseobacter</taxon>
    </lineage>
</organism>
<keyword evidence="3" id="KW-1185">Reference proteome</keyword>
<dbReference type="RefSeq" id="WP_159974915.1">
    <property type="nucleotide sequence ID" value="NZ_BLIV01000002.1"/>
</dbReference>
<evidence type="ECO:0000313" key="2">
    <source>
        <dbReference type="EMBL" id="GFE49017.1"/>
    </source>
</evidence>
<dbReference type="Proteomes" id="UP000436522">
    <property type="component" value="Unassembled WGS sequence"/>
</dbReference>
<evidence type="ECO:0000256" key="1">
    <source>
        <dbReference type="SAM" id="MobiDB-lite"/>
    </source>
</evidence>
<evidence type="ECO:0000313" key="3">
    <source>
        <dbReference type="Proteomes" id="UP000436522"/>
    </source>
</evidence>
<name>A0A640VMR7_9RHOB</name>
<reference evidence="2 3" key="1">
    <citation type="submission" date="2019-12" db="EMBL/GenBank/DDBJ databases">
        <title>Roseobacter cerasinus sp. nov., isolated from seawater around aquaculture.</title>
        <authorList>
            <person name="Muramatsu S."/>
            <person name="Takabe Y."/>
            <person name="Mori K."/>
            <person name="Takaichi S."/>
            <person name="Hanada S."/>
        </authorList>
    </citation>
    <scope>NUCLEOTIDE SEQUENCE [LARGE SCALE GENOMIC DNA]</scope>
    <source>
        <strain evidence="2 3">AI77</strain>
    </source>
</reference>
<gene>
    <name evidence="2" type="ORF">So717_07700</name>
</gene>